<keyword evidence="1" id="KW-0808">Transferase</keyword>
<dbReference type="AlphaFoldDB" id="A0A6M3LXW7"/>
<dbReference type="Gene3D" id="3.40.50.150">
    <property type="entry name" value="Vaccinia Virus protein VP39"/>
    <property type="match status" value="1"/>
</dbReference>
<protein>
    <submittedName>
        <fullName evidence="1">Putative methyltransferase</fullName>
    </submittedName>
</protein>
<gene>
    <name evidence="1" type="ORF">MM171A01856_0011</name>
</gene>
<accession>A0A6M3LXW7</accession>
<dbReference type="InterPro" id="IPR029063">
    <property type="entry name" value="SAM-dependent_MTases_sf"/>
</dbReference>
<reference evidence="1" key="1">
    <citation type="submission" date="2020-03" db="EMBL/GenBank/DDBJ databases">
        <title>The deep terrestrial virosphere.</title>
        <authorList>
            <person name="Holmfeldt K."/>
            <person name="Nilsson E."/>
            <person name="Simone D."/>
            <person name="Lopez-Fernandez M."/>
            <person name="Wu X."/>
            <person name="de Brujin I."/>
            <person name="Lundin D."/>
            <person name="Andersson A."/>
            <person name="Bertilsson S."/>
            <person name="Dopson M."/>
        </authorList>
    </citation>
    <scope>NUCLEOTIDE SEQUENCE</scope>
    <source>
        <strain evidence="1">MM171A01856</strain>
    </source>
</reference>
<sequence length="193" mass="22325">MEARDIISALKRHIRADAQHYYRHSDYWHYGLQQTPERVAAVAELVVREYPGDLVEIGCAKGVTSRRLAKLAAEHGRKLIAVDPWENGGLEPQDFEEFLENIKRYRDSVTILPMKSQRPEVTYRLGLTRLCFAYVDGEHTYDALASDLVTVSHAPVIAVDDILWDWRLLRAFHEASENRQPIRHPWCNEGYIL</sequence>
<dbReference type="Pfam" id="PF13578">
    <property type="entry name" value="Methyltransf_24"/>
    <property type="match status" value="1"/>
</dbReference>
<evidence type="ECO:0000313" key="1">
    <source>
        <dbReference type="EMBL" id="QJA98392.1"/>
    </source>
</evidence>
<keyword evidence="1" id="KW-0489">Methyltransferase</keyword>
<dbReference type="GO" id="GO:0008168">
    <property type="term" value="F:methyltransferase activity"/>
    <property type="evidence" value="ECO:0007669"/>
    <property type="project" value="UniProtKB-KW"/>
</dbReference>
<proteinExistence type="predicted"/>
<dbReference type="EMBL" id="MT143576">
    <property type="protein sequence ID" value="QJA98392.1"/>
    <property type="molecule type" value="Genomic_DNA"/>
</dbReference>
<organism evidence="1">
    <name type="scientific">viral metagenome</name>
    <dbReference type="NCBI Taxonomy" id="1070528"/>
    <lineage>
        <taxon>unclassified sequences</taxon>
        <taxon>metagenomes</taxon>
        <taxon>organismal metagenomes</taxon>
    </lineage>
</organism>
<dbReference type="SUPFAM" id="SSF53335">
    <property type="entry name" value="S-adenosyl-L-methionine-dependent methyltransferases"/>
    <property type="match status" value="1"/>
</dbReference>
<dbReference type="GO" id="GO:0032259">
    <property type="term" value="P:methylation"/>
    <property type="evidence" value="ECO:0007669"/>
    <property type="project" value="UniProtKB-KW"/>
</dbReference>
<name>A0A6M3LXW7_9ZZZZ</name>